<evidence type="ECO:0000313" key="1">
    <source>
        <dbReference type="EMBL" id="DAE29652.1"/>
    </source>
</evidence>
<protein>
    <submittedName>
        <fullName evidence="1">Uncharacterized protein</fullName>
    </submittedName>
</protein>
<sequence>MELYLKFYSTTQKALKAMTEDDPGIFKYWIIEADRYKDALMSRYQNETLINDMFMEAFNGFNYGRHPAVTLEAFNNYYKKNGGNKP</sequence>
<proteinExistence type="predicted"/>
<accession>A0A8S5RF91</accession>
<reference evidence="1" key="1">
    <citation type="journal article" date="2021" name="Proc. Natl. Acad. Sci. U.S.A.">
        <title>A Catalog of Tens of Thousands of Viruses from Human Metagenomes Reveals Hidden Associations with Chronic Diseases.</title>
        <authorList>
            <person name="Tisza M.J."/>
            <person name="Buck C.B."/>
        </authorList>
    </citation>
    <scope>NUCLEOTIDE SEQUENCE</scope>
    <source>
        <strain evidence="1">Ctqq75</strain>
    </source>
</reference>
<dbReference type="EMBL" id="BK059096">
    <property type="protein sequence ID" value="DAE29652.1"/>
    <property type="molecule type" value="Genomic_DNA"/>
</dbReference>
<name>A0A8S5RF91_9VIRU</name>
<organism evidence="1">
    <name type="scientific">virus sp. ctqq75</name>
    <dbReference type="NCBI Taxonomy" id="2827999"/>
    <lineage>
        <taxon>Viruses</taxon>
    </lineage>
</organism>